<keyword evidence="1" id="KW-0805">Transcription regulation</keyword>
<evidence type="ECO:0000259" key="4">
    <source>
        <dbReference type="PROSITE" id="PS50949"/>
    </source>
</evidence>
<dbReference type="SUPFAM" id="SSF46785">
    <property type="entry name" value="Winged helix' DNA-binding domain"/>
    <property type="match status" value="1"/>
</dbReference>
<dbReference type="InterPro" id="IPR028978">
    <property type="entry name" value="Chorismate_lyase_/UTRA_dom_sf"/>
</dbReference>
<keyword evidence="2" id="KW-0238">DNA-binding</keyword>
<comment type="caution">
    <text evidence="5">The sequence shown here is derived from an EMBL/GenBank/DDBJ whole genome shotgun (WGS) entry which is preliminary data.</text>
</comment>
<dbReference type="PANTHER" id="PTHR44846:SF17">
    <property type="entry name" value="GNTR-FAMILY TRANSCRIPTIONAL REGULATOR"/>
    <property type="match status" value="1"/>
</dbReference>
<dbReference type="RefSeq" id="WP_211850534.1">
    <property type="nucleotide sequence ID" value="NZ_JAAGBB010000001.1"/>
</dbReference>
<sequence length="253" mass="28221">MPRETTKPRTKPAPLYRAMAAALTEEIRRGVHPPGQLLPTEVELGLRFAAGRHTVREALRIVTEQGLIIRRAGLGSLVVASEPPALFTHSVTSLSEWLRYPTETWRETQHSEEITADRTLAALLKCEVGRRWFRISSIRRGSGVTTPLAWTEIYVLPKYAAVAKRRDHGRTPVHQQVAKMFGEAIEQAELDIFASRIPAALAESLEAEAGSPALTVVRRYYGARNGLFEITVTTHPEGRYTYSMQMSRASHPA</sequence>
<dbReference type="EMBL" id="JAAGBB010000001">
    <property type="protein sequence ID" value="MBR0662944.1"/>
    <property type="molecule type" value="Genomic_DNA"/>
</dbReference>
<dbReference type="InterPro" id="IPR000524">
    <property type="entry name" value="Tscrpt_reg_HTH_GntR"/>
</dbReference>
<keyword evidence="3" id="KW-0804">Transcription</keyword>
<dbReference type="SMART" id="SM00345">
    <property type="entry name" value="HTH_GNTR"/>
    <property type="match status" value="1"/>
</dbReference>
<evidence type="ECO:0000313" key="5">
    <source>
        <dbReference type="EMBL" id="MBR0662944.1"/>
    </source>
</evidence>
<gene>
    <name evidence="5" type="ORF">GXW71_01125</name>
</gene>
<evidence type="ECO:0000313" key="6">
    <source>
        <dbReference type="Proteomes" id="UP001196870"/>
    </source>
</evidence>
<dbReference type="Pfam" id="PF07702">
    <property type="entry name" value="UTRA"/>
    <property type="match status" value="1"/>
</dbReference>
<dbReference type="PANTHER" id="PTHR44846">
    <property type="entry name" value="MANNOSYL-D-GLYCERATE TRANSPORT/METABOLISM SYSTEM REPRESSOR MNGR-RELATED"/>
    <property type="match status" value="1"/>
</dbReference>
<dbReference type="Proteomes" id="UP001196870">
    <property type="component" value="Unassembled WGS sequence"/>
</dbReference>
<evidence type="ECO:0000256" key="3">
    <source>
        <dbReference type="ARBA" id="ARBA00023163"/>
    </source>
</evidence>
<dbReference type="InterPro" id="IPR050679">
    <property type="entry name" value="Bact_HTH_transcr_reg"/>
</dbReference>
<protein>
    <submittedName>
        <fullName evidence="5">GntR family transcriptional regulator</fullName>
    </submittedName>
</protein>
<dbReference type="SMART" id="SM00866">
    <property type="entry name" value="UTRA"/>
    <property type="match status" value="1"/>
</dbReference>
<feature type="domain" description="HTH gntR-type" evidence="4">
    <location>
        <begin position="13"/>
        <end position="81"/>
    </location>
</feature>
<reference evidence="6" key="1">
    <citation type="journal article" date="2021" name="Syst. Appl. Microbiol.">
        <title>Roseomonas hellenica sp. nov., isolated from roots of wild-growing Alkanna tinctoria.</title>
        <authorList>
            <person name="Rat A."/>
            <person name="Naranjo H.D."/>
            <person name="Lebbe L."/>
            <person name="Cnockaert M."/>
            <person name="Krigas N."/>
            <person name="Grigoriadou K."/>
            <person name="Maloupa E."/>
            <person name="Willems A."/>
        </authorList>
    </citation>
    <scope>NUCLEOTIDE SEQUENCE [LARGE SCALE GENOMIC DNA]</scope>
    <source>
        <strain evidence="6">LMG 31523</strain>
    </source>
</reference>
<dbReference type="Gene3D" id="1.10.10.10">
    <property type="entry name" value="Winged helix-like DNA-binding domain superfamily/Winged helix DNA-binding domain"/>
    <property type="match status" value="1"/>
</dbReference>
<evidence type="ECO:0000256" key="1">
    <source>
        <dbReference type="ARBA" id="ARBA00023015"/>
    </source>
</evidence>
<organism evidence="5 6">
    <name type="scientific">Plastoroseomonas hellenica</name>
    <dbReference type="NCBI Taxonomy" id="2687306"/>
    <lineage>
        <taxon>Bacteria</taxon>
        <taxon>Pseudomonadati</taxon>
        <taxon>Pseudomonadota</taxon>
        <taxon>Alphaproteobacteria</taxon>
        <taxon>Acetobacterales</taxon>
        <taxon>Acetobacteraceae</taxon>
        <taxon>Plastoroseomonas</taxon>
    </lineage>
</organism>
<evidence type="ECO:0000256" key="2">
    <source>
        <dbReference type="ARBA" id="ARBA00023125"/>
    </source>
</evidence>
<dbReference type="Gene3D" id="3.40.1410.10">
    <property type="entry name" value="Chorismate lyase-like"/>
    <property type="match status" value="1"/>
</dbReference>
<dbReference type="InterPro" id="IPR011663">
    <property type="entry name" value="UTRA"/>
</dbReference>
<accession>A0ABS5ERL9</accession>
<dbReference type="Pfam" id="PF00392">
    <property type="entry name" value="GntR"/>
    <property type="match status" value="1"/>
</dbReference>
<dbReference type="InterPro" id="IPR036390">
    <property type="entry name" value="WH_DNA-bd_sf"/>
</dbReference>
<keyword evidence="6" id="KW-1185">Reference proteome</keyword>
<dbReference type="CDD" id="cd07377">
    <property type="entry name" value="WHTH_GntR"/>
    <property type="match status" value="1"/>
</dbReference>
<proteinExistence type="predicted"/>
<dbReference type="SUPFAM" id="SSF64288">
    <property type="entry name" value="Chorismate lyase-like"/>
    <property type="match status" value="1"/>
</dbReference>
<dbReference type="InterPro" id="IPR036388">
    <property type="entry name" value="WH-like_DNA-bd_sf"/>
</dbReference>
<name>A0ABS5ERL9_9PROT</name>
<dbReference type="PROSITE" id="PS50949">
    <property type="entry name" value="HTH_GNTR"/>
    <property type="match status" value="1"/>
</dbReference>
<dbReference type="PRINTS" id="PR00035">
    <property type="entry name" value="HTHGNTR"/>
</dbReference>